<sequence length="165" mass="18457">MNLKESTRRYILLGALLFIVAGLIAANVLANGQDAQFTKEDALYQQVAQLYSEKNYEEASVHMKELLKAQPKSEAVNYLGGLVAANVGDNKQAAILLQKTLDINPHKVEDAMFMLQFGEVLVLAERKEDAKTVLMRCQESAWAPEDFPEYQNRVAELLAQIDTIQ</sequence>
<proteinExistence type="predicted"/>
<dbReference type="Proteomes" id="UP001316087">
    <property type="component" value="Unassembled WGS sequence"/>
</dbReference>
<evidence type="ECO:0000313" key="2">
    <source>
        <dbReference type="Proteomes" id="UP001316087"/>
    </source>
</evidence>
<dbReference type="SUPFAM" id="SSF48452">
    <property type="entry name" value="TPR-like"/>
    <property type="match status" value="1"/>
</dbReference>
<keyword evidence="2" id="KW-1185">Reference proteome</keyword>
<comment type="caution">
    <text evidence="1">The sequence shown here is derived from an EMBL/GenBank/DDBJ whole genome shotgun (WGS) entry which is preliminary data.</text>
</comment>
<protein>
    <recommendedName>
        <fullName evidence="3">Tetratricopeptide repeat protein</fullName>
    </recommendedName>
</protein>
<dbReference type="InterPro" id="IPR011990">
    <property type="entry name" value="TPR-like_helical_dom_sf"/>
</dbReference>
<evidence type="ECO:0008006" key="3">
    <source>
        <dbReference type="Google" id="ProtNLM"/>
    </source>
</evidence>
<reference evidence="1 2" key="1">
    <citation type="submission" date="2022-03" db="EMBL/GenBank/DDBJ databases">
        <authorList>
            <person name="Jo J.-H."/>
            <person name="Im W.-T."/>
        </authorList>
    </citation>
    <scope>NUCLEOTIDE SEQUENCE [LARGE SCALE GENOMIC DNA]</scope>
    <source>
        <strain evidence="1 2">MA9</strain>
    </source>
</reference>
<gene>
    <name evidence="1" type="ORF">LZ480_01780</name>
</gene>
<evidence type="ECO:0000313" key="1">
    <source>
        <dbReference type="EMBL" id="MCH7320603.1"/>
    </source>
</evidence>
<accession>A0ABS9U9F8</accession>
<dbReference type="RefSeq" id="WP_241367617.1">
    <property type="nucleotide sequence ID" value="NZ_JAKZFC010000001.1"/>
</dbReference>
<dbReference type="Gene3D" id="1.25.40.10">
    <property type="entry name" value="Tetratricopeptide repeat domain"/>
    <property type="match status" value="1"/>
</dbReference>
<name>A0ABS9U9F8_9BACL</name>
<dbReference type="EMBL" id="JAKZFC010000001">
    <property type="protein sequence ID" value="MCH7320603.1"/>
    <property type="molecule type" value="Genomic_DNA"/>
</dbReference>
<organism evidence="1 2">
    <name type="scientific">Solibacillus palustris</name>
    <dbReference type="NCBI Taxonomy" id="2908203"/>
    <lineage>
        <taxon>Bacteria</taxon>
        <taxon>Bacillati</taxon>
        <taxon>Bacillota</taxon>
        <taxon>Bacilli</taxon>
        <taxon>Bacillales</taxon>
        <taxon>Caryophanaceae</taxon>
        <taxon>Solibacillus</taxon>
    </lineage>
</organism>